<dbReference type="PRINTS" id="PR00382">
    <property type="entry name" value="LIPIDTRNSFER"/>
</dbReference>
<evidence type="ECO:0000256" key="1">
    <source>
        <dbReference type="ARBA" id="ARBA00009748"/>
    </source>
</evidence>
<dbReference type="GO" id="GO:0008289">
    <property type="term" value="F:lipid binding"/>
    <property type="evidence" value="ECO:0007669"/>
    <property type="project" value="UniProtKB-KW"/>
</dbReference>
<dbReference type="CDD" id="cd01960">
    <property type="entry name" value="nsLTP1"/>
    <property type="match status" value="1"/>
</dbReference>
<evidence type="ECO:0000256" key="2">
    <source>
        <dbReference type="ARBA" id="ARBA00023157"/>
    </source>
</evidence>
<evidence type="ECO:0000259" key="5">
    <source>
        <dbReference type="SMART" id="SM00499"/>
    </source>
</evidence>
<comment type="function">
    <text evidence="3">Plant non-specific lipid-transfer proteins transfer phospholipids as well as galactolipids across membranes. May play a role in wax or cutin deposition in the cell walls of expanding epidermal cells and certain secretory tissues.</text>
</comment>
<keyword evidence="4" id="KW-0732">Signal</keyword>
<comment type="caution">
    <text evidence="6">The sequence shown here is derived from an EMBL/GenBank/DDBJ whole genome shotgun (WGS) entry which is preliminary data.</text>
</comment>
<dbReference type="SUPFAM" id="SSF47699">
    <property type="entry name" value="Bifunctional inhibitor/lipid-transfer protein/seed storage 2S albumin"/>
    <property type="match status" value="1"/>
</dbReference>
<dbReference type="PROSITE" id="PS00597">
    <property type="entry name" value="PLANT_LTP"/>
    <property type="match status" value="1"/>
</dbReference>
<gene>
    <name evidence="6" type="ORF">HKW66_Vig0249270</name>
</gene>
<dbReference type="InterPro" id="IPR000528">
    <property type="entry name" value="Plant_nsLTP"/>
</dbReference>
<accession>A0A8T0JS34</accession>
<dbReference type="EMBL" id="JABFOF010000009">
    <property type="protein sequence ID" value="KAG2380561.1"/>
    <property type="molecule type" value="Genomic_DNA"/>
</dbReference>
<feature type="domain" description="Bifunctional inhibitor/plant lipid transfer protein/seed storage helical" evidence="5">
    <location>
        <begin position="32"/>
        <end position="121"/>
    </location>
</feature>
<organism evidence="6 7">
    <name type="scientific">Phaseolus angularis</name>
    <name type="common">Azuki bean</name>
    <name type="synonym">Vigna angularis</name>
    <dbReference type="NCBI Taxonomy" id="3914"/>
    <lineage>
        <taxon>Eukaryota</taxon>
        <taxon>Viridiplantae</taxon>
        <taxon>Streptophyta</taxon>
        <taxon>Embryophyta</taxon>
        <taxon>Tracheophyta</taxon>
        <taxon>Spermatophyta</taxon>
        <taxon>Magnoliopsida</taxon>
        <taxon>eudicotyledons</taxon>
        <taxon>Gunneridae</taxon>
        <taxon>Pentapetalae</taxon>
        <taxon>rosids</taxon>
        <taxon>fabids</taxon>
        <taxon>Fabales</taxon>
        <taxon>Fabaceae</taxon>
        <taxon>Papilionoideae</taxon>
        <taxon>50 kb inversion clade</taxon>
        <taxon>NPAAA clade</taxon>
        <taxon>indigoferoid/millettioid clade</taxon>
        <taxon>Phaseoleae</taxon>
        <taxon>Vigna</taxon>
    </lineage>
</organism>
<keyword evidence="3" id="KW-0813">Transport</keyword>
<name>A0A8T0JS34_PHAAN</name>
<evidence type="ECO:0000313" key="7">
    <source>
        <dbReference type="Proteomes" id="UP000743370"/>
    </source>
</evidence>
<dbReference type="PANTHER" id="PTHR33076">
    <property type="entry name" value="NON-SPECIFIC LIPID-TRANSFER PROTEIN 2-RELATED"/>
    <property type="match status" value="1"/>
</dbReference>
<sequence>MATMAARVSLLAIVCMVLSATTIPKAEAVVTCGQVVNNLTPCISYVMYGGSPVPEPCCNGIKNLYGLAQTKPDRQAVCNCIKNAVGNSGFNYSPRSLNLAASLPKQCGVNIPYQISPNTDCNRITGSLKYQLMSSSAATCRSTITINTNDCVVAWLIASSNDGPSRMTNIEGNVGIFHSSHRRH</sequence>
<proteinExistence type="inferred from homology"/>
<keyword evidence="3" id="KW-0446">Lipid-binding</keyword>
<evidence type="ECO:0000313" key="6">
    <source>
        <dbReference type="EMBL" id="KAG2380561.1"/>
    </source>
</evidence>
<dbReference type="Proteomes" id="UP000743370">
    <property type="component" value="Unassembled WGS sequence"/>
</dbReference>
<reference evidence="6 7" key="1">
    <citation type="submission" date="2020-05" db="EMBL/GenBank/DDBJ databases">
        <title>Vigna angularis (adzuki bean) Var. LongXiaoDou No. 4 denovo assembly.</title>
        <authorList>
            <person name="Xiang H."/>
        </authorList>
    </citation>
    <scope>NUCLEOTIDE SEQUENCE [LARGE SCALE GENOMIC DNA]</scope>
    <source>
        <tissue evidence="6">Leaf</tissue>
    </source>
</reference>
<protein>
    <recommendedName>
        <fullName evidence="3">Non-specific lipid-transfer protein</fullName>
    </recommendedName>
</protein>
<dbReference type="SMART" id="SM00499">
    <property type="entry name" value="AAI"/>
    <property type="match status" value="1"/>
</dbReference>
<comment type="similarity">
    <text evidence="1 3">Belongs to the plant LTP family.</text>
</comment>
<evidence type="ECO:0000256" key="3">
    <source>
        <dbReference type="RuleBase" id="RU000628"/>
    </source>
</evidence>
<dbReference type="GO" id="GO:0006869">
    <property type="term" value="P:lipid transport"/>
    <property type="evidence" value="ECO:0007669"/>
    <property type="project" value="InterPro"/>
</dbReference>
<feature type="chain" id="PRO_5035842366" description="Non-specific lipid-transfer protein" evidence="4">
    <location>
        <begin position="29"/>
        <end position="184"/>
    </location>
</feature>
<feature type="signal peptide" evidence="4">
    <location>
        <begin position="1"/>
        <end position="28"/>
    </location>
</feature>
<dbReference type="InterPro" id="IPR036312">
    <property type="entry name" value="Bifun_inhib/LTP/seed_sf"/>
</dbReference>
<dbReference type="Gene3D" id="1.10.110.10">
    <property type="entry name" value="Plant lipid-transfer and hydrophobic proteins"/>
    <property type="match status" value="1"/>
</dbReference>
<dbReference type="InterPro" id="IPR016140">
    <property type="entry name" value="Bifunc_inhib/LTP/seed_store"/>
</dbReference>
<keyword evidence="2" id="KW-1015">Disulfide bond</keyword>
<dbReference type="AlphaFoldDB" id="A0A8T0JS34"/>
<dbReference type="Pfam" id="PF00234">
    <property type="entry name" value="Tryp_alpha_amyl"/>
    <property type="match status" value="1"/>
</dbReference>
<evidence type="ECO:0000256" key="4">
    <source>
        <dbReference type="SAM" id="SignalP"/>
    </source>
</evidence>